<name>A0A5E4BBY4_MARMO</name>
<dbReference type="InterPro" id="IPR007421">
    <property type="entry name" value="Schlafen_AlbA_2_dom"/>
</dbReference>
<evidence type="ECO:0000313" key="4">
    <source>
        <dbReference type="Proteomes" id="UP000335636"/>
    </source>
</evidence>
<protein>
    <recommendedName>
        <fullName evidence="5">Schlafen AlbA-2 domain-containing protein</fullName>
    </recommendedName>
</protein>
<evidence type="ECO:0000259" key="1">
    <source>
        <dbReference type="Pfam" id="PF04326"/>
    </source>
</evidence>
<dbReference type="InterPro" id="IPR048729">
    <property type="entry name" value="SLFN_GTPase-like"/>
</dbReference>
<feature type="domain" description="Schlafen AlbA-2" evidence="1">
    <location>
        <begin position="277"/>
        <end position="372"/>
    </location>
</feature>
<dbReference type="EMBL" id="CABDUW010000332">
    <property type="protein sequence ID" value="VTJ66102.1"/>
    <property type="molecule type" value="Genomic_DNA"/>
</dbReference>
<evidence type="ECO:0000259" key="2">
    <source>
        <dbReference type="Pfam" id="PF21026"/>
    </source>
</evidence>
<sequence>MFPAALSQCVKERLARCVSALASAEGGYVFLGVHDETHQVIGCEKEKTNLSKFKNSVERCIRKLPVRHFCTQRHTTQCSIRFLEVHDKGALSGYVCAVKVERFCCVVFSKVPNAWQLKANKVKPLTTKQWVDWMMQAKPGEFGLMLYENQRTFQGCHSRAEKMSLKIDLETNFAEFVIDAGEVILGTQQRTDMNPPLLRVKHNENILLAVCALLNSGGGVIKAKIKDEDYNHEIHEEGLDLPPVFEGYLDEMQQGKLFLIFVTSWNTEVSALSQCVKERLARCVSALASAEGGYVFLGVHDETHQVIGCEKEKINLSKFKNSVECCIRKLPVRHFCTQRHTTQCSIRFLEVHDKGALSGYVCAVKVERFCCVVFSKVPNAWQLKANKVKPLTTKQWVDWMMQAKPVHRRLSEMFLELSLSPSMPPSRTVCTQNLERLKVLQKRHFPVSSHRVVYTPESLYQELCSEHKGLRDLIDREMCPVSRGILIFSRSWAVDLGLKENQGVICDALLISQNNTPILYTVFRKWDERFNDDSMKVASSLKQRLVDTGGYTGRVCIVPLFFQLNLVGTPVTPHSSVAQIYPESYNLTTIQHMETLLRSLVRVLFGFKSFVSEELGSETWNLLTDQQYELLSKNLHKTRQLFVHGLPGSGKTTVALKVMQKIRNVFHCEPHEILYVCENQPQKKFVSNKKICKAVTRK</sequence>
<reference evidence="3" key="1">
    <citation type="submission" date="2019-04" db="EMBL/GenBank/DDBJ databases">
        <authorList>
            <person name="Alioto T."/>
            <person name="Alioto T."/>
        </authorList>
    </citation>
    <scope>NUCLEOTIDE SEQUENCE [LARGE SCALE GENOMIC DNA]</scope>
</reference>
<evidence type="ECO:0000313" key="3">
    <source>
        <dbReference type="EMBL" id="VTJ66102.1"/>
    </source>
</evidence>
<dbReference type="PANTHER" id="PTHR12155">
    <property type="entry name" value="SCHLAFEN"/>
    <property type="match status" value="1"/>
</dbReference>
<evidence type="ECO:0008006" key="5">
    <source>
        <dbReference type="Google" id="ProtNLM"/>
    </source>
</evidence>
<dbReference type="InterPro" id="IPR027417">
    <property type="entry name" value="P-loop_NTPase"/>
</dbReference>
<dbReference type="Proteomes" id="UP000335636">
    <property type="component" value="Unassembled WGS sequence"/>
</dbReference>
<feature type="domain" description="Schlafen GTPase-like" evidence="2">
    <location>
        <begin position="451"/>
        <end position="587"/>
    </location>
</feature>
<accession>A0A5E4BBY4</accession>
<organism evidence="3 4">
    <name type="scientific">Marmota monax</name>
    <name type="common">Woodchuck</name>
    <dbReference type="NCBI Taxonomy" id="9995"/>
    <lineage>
        <taxon>Eukaryota</taxon>
        <taxon>Metazoa</taxon>
        <taxon>Chordata</taxon>
        <taxon>Craniata</taxon>
        <taxon>Vertebrata</taxon>
        <taxon>Euteleostomi</taxon>
        <taxon>Mammalia</taxon>
        <taxon>Eutheria</taxon>
        <taxon>Euarchontoglires</taxon>
        <taxon>Glires</taxon>
        <taxon>Rodentia</taxon>
        <taxon>Sciuromorpha</taxon>
        <taxon>Sciuridae</taxon>
        <taxon>Xerinae</taxon>
        <taxon>Marmotini</taxon>
        <taxon>Marmota</taxon>
    </lineage>
</organism>
<dbReference type="InterPro" id="IPR038461">
    <property type="entry name" value="Schlafen_AlbA_2_dom_sf"/>
</dbReference>
<dbReference type="PANTHER" id="PTHR12155:SF26">
    <property type="entry name" value="SCHLAFEN FAMILY MEMBER 5"/>
    <property type="match status" value="1"/>
</dbReference>
<dbReference type="AlphaFoldDB" id="A0A5E4BBY4"/>
<dbReference type="Pfam" id="PF21026">
    <property type="entry name" value="SLFN_GTPase-like"/>
    <property type="match status" value="1"/>
</dbReference>
<dbReference type="Pfam" id="PF04326">
    <property type="entry name" value="SLFN_AlbA_2"/>
    <property type="match status" value="2"/>
</dbReference>
<dbReference type="Gene3D" id="3.30.950.30">
    <property type="entry name" value="Schlafen, AAA domain"/>
    <property type="match status" value="2"/>
</dbReference>
<dbReference type="Gene3D" id="3.40.50.300">
    <property type="entry name" value="P-loop containing nucleotide triphosphate hydrolases"/>
    <property type="match status" value="1"/>
</dbReference>
<comment type="caution">
    <text evidence="3">The sequence shown here is derived from an EMBL/GenBank/DDBJ whole genome shotgun (WGS) entry which is preliminary data.</text>
</comment>
<dbReference type="InterPro" id="IPR029684">
    <property type="entry name" value="Schlafen"/>
</dbReference>
<keyword evidence="4" id="KW-1185">Reference proteome</keyword>
<dbReference type="SUPFAM" id="SSF52540">
    <property type="entry name" value="P-loop containing nucleoside triphosphate hydrolases"/>
    <property type="match status" value="1"/>
</dbReference>
<feature type="domain" description="Schlafen AlbA-2" evidence="1">
    <location>
        <begin position="11"/>
        <end position="107"/>
    </location>
</feature>
<gene>
    <name evidence="3" type="ORF">MONAX_5E011356</name>
</gene>
<proteinExistence type="predicted"/>